<comment type="caution">
    <text evidence="2">The sequence shown here is derived from an EMBL/GenBank/DDBJ whole genome shotgun (WGS) entry which is preliminary data.</text>
</comment>
<accession>A0A3R7HJK3</accession>
<feature type="transmembrane region" description="Helical" evidence="1">
    <location>
        <begin position="43"/>
        <end position="66"/>
    </location>
</feature>
<proteinExistence type="predicted"/>
<evidence type="ECO:0000313" key="3">
    <source>
        <dbReference type="Proteomes" id="UP000283805"/>
    </source>
</evidence>
<evidence type="ECO:0000256" key="1">
    <source>
        <dbReference type="SAM" id="Phobius"/>
    </source>
</evidence>
<protein>
    <submittedName>
        <fullName evidence="2">Uncharacterized protein DUF4013</fullName>
    </submittedName>
</protein>
<feature type="transmembrane region" description="Helical" evidence="1">
    <location>
        <begin position="120"/>
        <end position="142"/>
    </location>
</feature>
<keyword evidence="1" id="KW-1133">Transmembrane helix</keyword>
<sequence length="236" mass="23735">MISDALRYPVADEVGRGALLRCLLAVVLLVVGLRYAAALGPLVVGLVPAVLALVGLLLLLGTTAILLGEPAQRDWPGVRGLLRPGLAALALSIVGLAPPLGLLALSAMQSVDSGALEGGAGVLTLVSTTLLLFALLACAYAYPAAVAASVSHGRLRAAADTDIVVPVLTDATYLLRWIVGFSLVLLGTWCALMTLQRGDAAGILAAAAAAYFLVAGARAVGVGYADASGTSVADSR</sequence>
<reference evidence="2 3" key="1">
    <citation type="submission" date="2018-09" db="EMBL/GenBank/DDBJ databases">
        <title>Genomic Encyclopedia of Archaeal and Bacterial Type Strains, Phase II (KMG-II): from individual species to whole genera.</title>
        <authorList>
            <person name="Goeker M."/>
        </authorList>
    </citation>
    <scope>NUCLEOTIDE SEQUENCE [LARGE SCALE GENOMIC DNA]</scope>
    <source>
        <strain evidence="2 3">DSM 13151</strain>
    </source>
</reference>
<dbReference type="InterPro" id="IPR025098">
    <property type="entry name" value="DUF4013"/>
</dbReference>
<name>A0A3R7HJK3_9EURY</name>
<dbReference type="RefSeq" id="WP_245977517.1">
    <property type="nucleotide sequence ID" value="NZ_RAPO01000001.1"/>
</dbReference>
<dbReference type="AlphaFoldDB" id="A0A3R7HJK3"/>
<dbReference type="Proteomes" id="UP000283805">
    <property type="component" value="Unassembled WGS sequence"/>
</dbReference>
<feature type="transmembrane region" description="Helical" evidence="1">
    <location>
        <begin position="174"/>
        <end position="195"/>
    </location>
</feature>
<dbReference type="Pfam" id="PF13197">
    <property type="entry name" value="DUF4013"/>
    <property type="match status" value="1"/>
</dbReference>
<organism evidence="2 3">
    <name type="scientific">Halopiger aswanensis</name>
    <dbReference type="NCBI Taxonomy" id="148449"/>
    <lineage>
        <taxon>Archaea</taxon>
        <taxon>Methanobacteriati</taxon>
        <taxon>Methanobacteriota</taxon>
        <taxon>Stenosarchaea group</taxon>
        <taxon>Halobacteria</taxon>
        <taxon>Halobacteriales</taxon>
        <taxon>Natrialbaceae</taxon>
        <taxon>Halopiger</taxon>
    </lineage>
</organism>
<keyword evidence="1" id="KW-0472">Membrane</keyword>
<dbReference type="EMBL" id="RAPO01000001">
    <property type="protein sequence ID" value="RKD97077.1"/>
    <property type="molecule type" value="Genomic_DNA"/>
</dbReference>
<keyword evidence="3" id="KW-1185">Reference proteome</keyword>
<feature type="transmembrane region" description="Helical" evidence="1">
    <location>
        <begin position="86"/>
        <end position="108"/>
    </location>
</feature>
<gene>
    <name evidence="2" type="ORF">ATJ93_0058</name>
</gene>
<keyword evidence="1" id="KW-0812">Transmembrane</keyword>
<feature type="transmembrane region" description="Helical" evidence="1">
    <location>
        <begin position="202"/>
        <end position="225"/>
    </location>
</feature>
<feature type="transmembrane region" description="Helical" evidence="1">
    <location>
        <begin position="18"/>
        <end position="36"/>
    </location>
</feature>
<evidence type="ECO:0000313" key="2">
    <source>
        <dbReference type="EMBL" id="RKD97077.1"/>
    </source>
</evidence>